<dbReference type="AlphaFoldDB" id="A0A0F8A382"/>
<dbReference type="EMBL" id="KQ030577">
    <property type="protein sequence ID" value="KJZ71374.1"/>
    <property type="molecule type" value="Genomic_DNA"/>
</dbReference>
<name>A0A0F8A382_9HYPO</name>
<keyword evidence="4 6" id="KW-0378">Hydrolase</keyword>
<protein>
    <recommendedName>
        <fullName evidence="6">Carboxypeptidase</fullName>
        <ecNumber evidence="6">3.4.16.-</ecNumber>
    </recommendedName>
</protein>
<dbReference type="GO" id="GO:0006508">
    <property type="term" value="P:proteolysis"/>
    <property type="evidence" value="ECO:0007669"/>
    <property type="project" value="UniProtKB-KW"/>
</dbReference>
<dbReference type="GO" id="GO:0004185">
    <property type="term" value="F:serine-type carboxypeptidase activity"/>
    <property type="evidence" value="ECO:0007669"/>
    <property type="project" value="UniProtKB-UniRule"/>
</dbReference>
<evidence type="ECO:0000313" key="8">
    <source>
        <dbReference type="Proteomes" id="UP000054481"/>
    </source>
</evidence>
<dbReference type="InterPro" id="IPR018202">
    <property type="entry name" value="Ser_caboxypep_ser_AS"/>
</dbReference>
<dbReference type="PANTHER" id="PTHR11802:SF479">
    <property type="entry name" value="CARBOXYPEPTIDASE"/>
    <property type="match status" value="1"/>
</dbReference>
<keyword evidence="3 6" id="KW-0645">Protease</keyword>
<dbReference type="PROSITE" id="PS00131">
    <property type="entry name" value="CARBOXYPEPT_SER_SER"/>
    <property type="match status" value="1"/>
</dbReference>
<dbReference type="Pfam" id="PF00450">
    <property type="entry name" value="Peptidase_S10"/>
    <property type="match status" value="1"/>
</dbReference>
<evidence type="ECO:0000256" key="4">
    <source>
        <dbReference type="ARBA" id="ARBA00022801"/>
    </source>
</evidence>
<keyword evidence="6" id="KW-0732">Signal</keyword>
<dbReference type="Proteomes" id="UP000054481">
    <property type="component" value="Unassembled WGS sequence"/>
</dbReference>
<evidence type="ECO:0000256" key="6">
    <source>
        <dbReference type="RuleBase" id="RU361156"/>
    </source>
</evidence>
<dbReference type="PANTHER" id="PTHR11802">
    <property type="entry name" value="SERINE PROTEASE FAMILY S10 SERINE CARBOXYPEPTIDASE"/>
    <property type="match status" value="1"/>
</dbReference>
<keyword evidence="2 6" id="KW-0121">Carboxypeptidase</keyword>
<dbReference type="OrthoDB" id="443318at2759"/>
<evidence type="ECO:0000256" key="1">
    <source>
        <dbReference type="ARBA" id="ARBA00009431"/>
    </source>
</evidence>
<accession>A0A0F8A382</accession>
<feature type="chain" id="PRO_5006515940" description="Carboxypeptidase" evidence="6">
    <location>
        <begin position="19"/>
        <end position="553"/>
    </location>
</feature>
<organism evidence="7 8">
    <name type="scientific">Hirsutella minnesotensis 3608</name>
    <dbReference type="NCBI Taxonomy" id="1043627"/>
    <lineage>
        <taxon>Eukaryota</taxon>
        <taxon>Fungi</taxon>
        <taxon>Dikarya</taxon>
        <taxon>Ascomycota</taxon>
        <taxon>Pezizomycotina</taxon>
        <taxon>Sordariomycetes</taxon>
        <taxon>Hypocreomycetidae</taxon>
        <taxon>Hypocreales</taxon>
        <taxon>Ophiocordycipitaceae</taxon>
        <taxon>Hirsutella</taxon>
    </lineage>
</organism>
<evidence type="ECO:0000313" key="7">
    <source>
        <dbReference type="EMBL" id="KJZ71374.1"/>
    </source>
</evidence>
<keyword evidence="8" id="KW-1185">Reference proteome</keyword>
<dbReference type="InterPro" id="IPR001563">
    <property type="entry name" value="Peptidase_S10"/>
</dbReference>
<sequence length="553" mass="61371">MKSQALLTLAGLCATAFAALRPDADPLFDKLHGRANVHARRAAGSPPSSTLYARTDSKHRFLNKASSKFVVNGTGIPDVDFDLGESYAGQLPISGKPNERDHLYFWFFPTPNKEQQKKKEIVIWLNGGPGCSSLLGLLQENGPFMWQPGTLKPKRNPWSWHLLSNVVYIEQPVTVGFSQGNATAKNEDDLAKQFLGFWKNFMTTFGMQGWKVYVVAESYGGYYGPYISSHMLDAKDKRYYDVGGLMVYDGIMFNDVVQSGVIVEGFVEQNYNLMPLDDNVMNNIHNISQSCGFRDWHKKYLVYPPAGPAPRIPPGAKAYPNGTYVVEEQCESIFDLVYNTMRQVNPCFNIYNIPAYCPQAYDPLGDEPYFDRADVKKAINAPIDVDWSQCVNGVFNSTRGDQSGPPDKYELPNVIDKTKNVILAHGSMDFILPLNGVLLGIQNMTWGGQLGFQRAPSDPFYVPRYGYTGRRSGKHYAKDVPAGSGVLGTTHHERGLTLVVTQLPRPPLEKLLGRIHSLSEATPFTLPELRNITQAKGPLGKGVVKIPCLGRGC</sequence>
<evidence type="ECO:0000256" key="2">
    <source>
        <dbReference type="ARBA" id="ARBA00022645"/>
    </source>
</evidence>
<dbReference type="EC" id="3.4.16.-" evidence="6"/>
<keyword evidence="5" id="KW-0325">Glycoprotein</keyword>
<dbReference type="SUPFAM" id="SSF53474">
    <property type="entry name" value="alpha/beta-Hydrolases"/>
    <property type="match status" value="1"/>
</dbReference>
<gene>
    <name evidence="7" type="ORF">HIM_09257</name>
</gene>
<dbReference type="Gene3D" id="3.40.50.1820">
    <property type="entry name" value="alpha/beta hydrolase"/>
    <property type="match status" value="1"/>
</dbReference>
<proteinExistence type="inferred from homology"/>
<comment type="similarity">
    <text evidence="1 6">Belongs to the peptidase S10 family.</text>
</comment>
<evidence type="ECO:0000256" key="3">
    <source>
        <dbReference type="ARBA" id="ARBA00022670"/>
    </source>
</evidence>
<evidence type="ECO:0000256" key="5">
    <source>
        <dbReference type="ARBA" id="ARBA00023180"/>
    </source>
</evidence>
<reference evidence="7 8" key="1">
    <citation type="journal article" date="2014" name="Genome Biol. Evol.">
        <title>Comparative genomics and transcriptomics analyses reveal divergent lifestyle features of nematode endoparasitic fungus Hirsutella minnesotensis.</title>
        <authorList>
            <person name="Lai Y."/>
            <person name="Liu K."/>
            <person name="Zhang X."/>
            <person name="Zhang X."/>
            <person name="Li K."/>
            <person name="Wang N."/>
            <person name="Shu C."/>
            <person name="Wu Y."/>
            <person name="Wang C."/>
            <person name="Bushley K.E."/>
            <person name="Xiang M."/>
            <person name="Liu X."/>
        </authorList>
    </citation>
    <scope>NUCLEOTIDE SEQUENCE [LARGE SCALE GENOMIC DNA]</scope>
    <source>
        <strain evidence="7 8">3608</strain>
    </source>
</reference>
<feature type="signal peptide" evidence="6">
    <location>
        <begin position="1"/>
        <end position="18"/>
    </location>
</feature>
<dbReference type="InterPro" id="IPR029058">
    <property type="entry name" value="AB_hydrolase_fold"/>
</dbReference>
<dbReference type="PRINTS" id="PR00724">
    <property type="entry name" value="CRBOXYPTASEC"/>
</dbReference>